<proteinExistence type="predicted"/>
<reference evidence="1" key="1">
    <citation type="submission" date="2021-06" db="EMBL/GenBank/DDBJ databases">
        <authorList>
            <person name="Kallberg Y."/>
            <person name="Tangrot J."/>
            <person name="Rosling A."/>
        </authorList>
    </citation>
    <scope>NUCLEOTIDE SEQUENCE</scope>
    <source>
        <strain evidence="1">IL203A</strain>
    </source>
</reference>
<dbReference type="Proteomes" id="UP000789702">
    <property type="component" value="Unassembled WGS sequence"/>
</dbReference>
<gene>
    <name evidence="1" type="ORF">DHETER_LOCUS5126</name>
</gene>
<accession>A0ACA9LSQ7</accession>
<keyword evidence="2" id="KW-1185">Reference proteome</keyword>
<protein>
    <submittedName>
        <fullName evidence="1">13613_t:CDS:1</fullName>
    </submittedName>
</protein>
<organism evidence="1 2">
    <name type="scientific">Dentiscutata heterogama</name>
    <dbReference type="NCBI Taxonomy" id="1316150"/>
    <lineage>
        <taxon>Eukaryota</taxon>
        <taxon>Fungi</taxon>
        <taxon>Fungi incertae sedis</taxon>
        <taxon>Mucoromycota</taxon>
        <taxon>Glomeromycotina</taxon>
        <taxon>Glomeromycetes</taxon>
        <taxon>Diversisporales</taxon>
        <taxon>Gigasporaceae</taxon>
        <taxon>Dentiscutata</taxon>
    </lineage>
</organism>
<name>A0ACA9LSQ7_9GLOM</name>
<evidence type="ECO:0000313" key="1">
    <source>
        <dbReference type="EMBL" id="CAG8548676.1"/>
    </source>
</evidence>
<sequence length="246" mass="28203">MAENSNMSVTPIDISMRKSSHWSTTCNYCNEFWYKGSPAILEDHLDNSYVLSGRYLAQETAFVNQAINKQLTDSKNLTIENTLKTLAEENLIEGGGLKHWIHNNNSDIVNTLVQAILHTRAFFDNLKALAFAQETFRCIILATDNFYEKLGKTQKERKMLMSQLRKKQPTSKEVQDNEFLEEKTLKIKELLNIDVADFTNDLGEIVFTANFESSEEEDSNIQNNDFKSNVNKGNWDPEKEAKSMLD</sequence>
<evidence type="ECO:0000313" key="2">
    <source>
        <dbReference type="Proteomes" id="UP000789702"/>
    </source>
</evidence>
<comment type="caution">
    <text evidence="1">The sequence shown here is derived from an EMBL/GenBank/DDBJ whole genome shotgun (WGS) entry which is preliminary data.</text>
</comment>
<dbReference type="EMBL" id="CAJVPU010005518">
    <property type="protein sequence ID" value="CAG8548676.1"/>
    <property type="molecule type" value="Genomic_DNA"/>
</dbReference>